<proteinExistence type="predicted"/>
<dbReference type="HOGENOM" id="CLU_2757475_0_0_1"/>
<feature type="compositionally biased region" description="Basic and acidic residues" evidence="1">
    <location>
        <begin position="38"/>
        <end position="63"/>
    </location>
</feature>
<evidence type="ECO:0000313" key="3">
    <source>
        <dbReference type="Proteomes" id="UP000008177"/>
    </source>
</evidence>
<name>G2XU90_BOTF4</name>
<reference evidence="3" key="1">
    <citation type="journal article" date="2011" name="PLoS Genet.">
        <title>Genomic analysis of the necrotrophic fungal pathogens Sclerotinia sclerotiorum and Botrytis cinerea.</title>
        <authorList>
            <person name="Amselem J."/>
            <person name="Cuomo C.A."/>
            <person name="van Kan J.A."/>
            <person name="Viaud M."/>
            <person name="Benito E.P."/>
            <person name="Couloux A."/>
            <person name="Coutinho P.M."/>
            <person name="de Vries R.P."/>
            <person name="Dyer P.S."/>
            <person name="Fillinger S."/>
            <person name="Fournier E."/>
            <person name="Gout L."/>
            <person name="Hahn M."/>
            <person name="Kohn L."/>
            <person name="Lapalu N."/>
            <person name="Plummer K.M."/>
            <person name="Pradier J.M."/>
            <person name="Quevillon E."/>
            <person name="Sharon A."/>
            <person name="Simon A."/>
            <person name="ten Have A."/>
            <person name="Tudzynski B."/>
            <person name="Tudzynski P."/>
            <person name="Wincker P."/>
            <person name="Andrew M."/>
            <person name="Anthouard V."/>
            <person name="Beever R.E."/>
            <person name="Beffa R."/>
            <person name="Benoit I."/>
            <person name="Bouzid O."/>
            <person name="Brault B."/>
            <person name="Chen Z."/>
            <person name="Choquer M."/>
            <person name="Collemare J."/>
            <person name="Cotton P."/>
            <person name="Danchin E.G."/>
            <person name="Da Silva C."/>
            <person name="Gautier A."/>
            <person name="Giraud C."/>
            <person name="Giraud T."/>
            <person name="Gonzalez C."/>
            <person name="Grossetete S."/>
            <person name="Guldener U."/>
            <person name="Henrissat B."/>
            <person name="Howlett B.J."/>
            <person name="Kodira C."/>
            <person name="Kretschmer M."/>
            <person name="Lappartient A."/>
            <person name="Leroch M."/>
            <person name="Levis C."/>
            <person name="Mauceli E."/>
            <person name="Neuveglise C."/>
            <person name="Oeser B."/>
            <person name="Pearson M."/>
            <person name="Poulain J."/>
            <person name="Poussereau N."/>
            <person name="Quesneville H."/>
            <person name="Rascle C."/>
            <person name="Schumacher J."/>
            <person name="Segurens B."/>
            <person name="Sexton A."/>
            <person name="Silva E."/>
            <person name="Sirven C."/>
            <person name="Soanes D.M."/>
            <person name="Talbot N.J."/>
            <person name="Templeton M."/>
            <person name="Yandava C."/>
            <person name="Yarden O."/>
            <person name="Zeng Q."/>
            <person name="Rollins J.A."/>
            <person name="Lebrun M.H."/>
            <person name="Dickman M."/>
        </authorList>
    </citation>
    <scope>NUCLEOTIDE SEQUENCE [LARGE SCALE GENOMIC DNA]</scope>
    <source>
        <strain evidence="3">T4</strain>
    </source>
</reference>
<dbReference type="AlphaFoldDB" id="G2XU90"/>
<dbReference type="EMBL" id="FQ790269">
    <property type="protein sequence ID" value="CCD44113.1"/>
    <property type="molecule type" value="Genomic_DNA"/>
</dbReference>
<evidence type="ECO:0000256" key="1">
    <source>
        <dbReference type="SAM" id="MobiDB-lite"/>
    </source>
</evidence>
<dbReference type="InParanoid" id="G2XU90"/>
<feature type="region of interest" description="Disordered" evidence="1">
    <location>
        <begin position="35"/>
        <end position="70"/>
    </location>
</feature>
<dbReference type="Proteomes" id="UP000008177">
    <property type="component" value="Unplaced contigs"/>
</dbReference>
<organism evidence="2 3">
    <name type="scientific">Botryotinia fuckeliana (strain T4)</name>
    <name type="common">Noble rot fungus</name>
    <name type="synonym">Botrytis cinerea</name>
    <dbReference type="NCBI Taxonomy" id="999810"/>
    <lineage>
        <taxon>Eukaryota</taxon>
        <taxon>Fungi</taxon>
        <taxon>Dikarya</taxon>
        <taxon>Ascomycota</taxon>
        <taxon>Pezizomycotina</taxon>
        <taxon>Leotiomycetes</taxon>
        <taxon>Helotiales</taxon>
        <taxon>Sclerotiniaceae</taxon>
        <taxon>Botrytis</taxon>
    </lineage>
</organism>
<protein>
    <submittedName>
        <fullName evidence="2">Uncharacterized protein</fullName>
    </submittedName>
</protein>
<sequence>MSTMDEEVELTIKNTKGASTETVFPSRRLKKLAMLPSRYDRGGADKTLKAETGTSEDHPIRWDEGEEREA</sequence>
<gene>
    <name evidence="2" type="ORF">BofuT4_uP060600.1</name>
</gene>
<evidence type="ECO:0000313" key="2">
    <source>
        <dbReference type="EMBL" id="CCD44113.1"/>
    </source>
</evidence>
<accession>G2XU90</accession>